<dbReference type="EMBL" id="CAKKNE010000001">
    <property type="protein sequence ID" value="CAH0366347.1"/>
    <property type="molecule type" value="Genomic_DNA"/>
</dbReference>
<evidence type="ECO:0000313" key="1">
    <source>
        <dbReference type="EMBL" id="CAH0366347.1"/>
    </source>
</evidence>
<reference evidence="1" key="1">
    <citation type="submission" date="2021-11" db="EMBL/GenBank/DDBJ databases">
        <authorList>
            <consortium name="Genoscope - CEA"/>
            <person name="William W."/>
        </authorList>
    </citation>
    <scope>NUCLEOTIDE SEQUENCE</scope>
</reference>
<evidence type="ECO:0000313" key="2">
    <source>
        <dbReference type="Proteomes" id="UP000789595"/>
    </source>
</evidence>
<dbReference type="AlphaFoldDB" id="A0A8J2SHA7"/>
<dbReference type="Proteomes" id="UP000789595">
    <property type="component" value="Unassembled WGS sequence"/>
</dbReference>
<sequence length="224" mass="23617">MVDKRACIMVALAAIAVVGISSALKRLRVRTASSKAQDLASLWVGGIETMLDVPGAGTISLAPCETAAESRESFPDGLRAIPAGGAAFAVTAFDPPGVARTRDENARENGKLWAMLKTAGADAAWRAYGVDVTEGWREDGFVLAFADAAAGRRRVAAAARAFDQGAIYEYTLTQGAVARRTLGVGMAMDETTFMRRMPYDELLARRPDLVGLPWAGPSDGGVLP</sequence>
<organism evidence="1 2">
    <name type="scientific">Pelagomonas calceolata</name>
    <dbReference type="NCBI Taxonomy" id="35677"/>
    <lineage>
        <taxon>Eukaryota</taxon>
        <taxon>Sar</taxon>
        <taxon>Stramenopiles</taxon>
        <taxon>Ochrophyta</taxon>
        <taxon>Pelagophyceae</taxon>
        <taxon>Pelagomonadales</taxon>
        <taxon>Pelagomonadaceae</taxon>
        <taxon>Pelagomonas</taxon>
    </lineage>
</organism>
<gene>
    <name evidence="1" type="ORF">PECAL_1P28360</name>
</gene>
<name>A0A8J2SHA7_9STRA</name>
<dbReference type="Pfam" id="PF11697">
    <property type="entry name" value="DUF3293"/>
    <property type="match status" value="1"/>
</dbReference>
<accession>A0A8J2SHA7</accession>
<comment type="caution">
    <text evidence="1">The sequence shown here is derived from an EMBL/GenBank/DDBJ whole genome shotgun (WGS) entry which is preliminary data.</text>
</comment>
<proteinExistence type="predicted"/>
<dbReference type="InterPro" id="IPR021710">
    <property type="entry name" value="DUF3293"/>
</dbReference>
<keyword evidence="2" id="KW-1185">Reference proteome</keyword>
<dbReference type="OrthoDB" id="10589795at2759"/>
<protein>
    <submittedName>
        <fullName evidence="1">Uncharacterized protein</fullName>
    </submittedName>
</protein>